<dbReference type="AlphaFoldDB" id="U6GF73"/>
<dbReference type="PROSITE" id="PS50082">
    <property type="entry name" value="WD_REPEATS_2"/>
    <property type="match status" value="1"/>
</dbReference>
<evidence type="ECO:0000256" key="2">
    <source>
        <dbReference type="ARBA" id="ARBA00022737"/>
    </source>
</evidence>
<dbReference type="GeneID" id="25268939"/>
<organism evidence="4 5">
    <name type="scientific">Eimeria acervulina</name>
    <name type="common">Coccidian parasite</name>
    <dbReference type="NCBI Taxonomy" id="5801"/>
    <lineage>
        <taxon>Eukaryota</taxon>
        <taxon>Sar</taxon>
        <taxon>Alveolata</taxon>
        <taxon>Apicomplexa</taxon>
        <taxon>Conoidasida</taxon>
        <taxon>Coccidia</taxon>
        <taxon>Eucoccidiorida</taxon>
        <taxon>Eimeriorina</taxon>
        <taxon>Eimeriidae</taxon>
        <taxon>Eimeria</taxon>
    </lineage>
</organism>
<dbReference type="InterPro" id="IPR001680">
    <property type="entry name" value="WD40_rpt"/>
</dbReference>
<dbReference type="RefSeq" id="XP_013251009.1">
    <property type="nucleotide sequence ID" value="XM_013395555.1"/>
</dbReference>
<dbReference type="VEuPathDB" id="ToxoDB:EAH_00008690"/>
<dbReference type="Pfam" id="PF00400">
    <property type="entry name" value="WD40"/>
    <property type="match status" value="1"/>
</dbReference>
<dbReference type="Proteomes" id="UP000018050">
    <property type="component" value="Unassembled WGS sequence"/>
</dbReference>
<dbReference type="EMBL" id="HG670918">
    <property type="protein sequence ID" value="CDI78820.1"/>
    <property type="molecule type" value="Genomic_DNA"/>
</dbReference>
<dbReference type="PROSITE" id="PS50294">
    <property type="entry name" value="WD_REPEATS_REGION"/>
    <property type="match status" value="1"/>
</dbReference>
<dbReference type="PANTHER" id="PTHR10971">
    <property type="entry name" value="MRNA EXPORT FACTOR AND BUB3"/>
    <property type="match status" value="1"/>
</dbReference>
<accession>U6GF73</accession>
<name>U6GF73_EIMAC</name>
<keyword evidence="2" id="KW-0677">Repeat</keyword>
<dbReference type="SUPFAM" id="SSF50978">
    <property type="entry name" value="WD40 repeat-like"/>
    <property type="match status" value="1"/>
</dbReference>
<dbReference type="InterPro" id="IPR015943">
    <property type="entry name" value="WD40/YVTN_repeat-like_dom_sf"/>
</dbReference>
<dbReference type="InterPro" id="IPR036322">
    <property type="entry name" value="WD40_repeat_dom_sf"/>
</dbReference>
<dbReference type="OrthoDB" id="256303at2759"/>
<reference evidence="4" key="2">
    <citation type="submission" date="2013-10" db="EMBL/GenBank/DDBJ databases">
        <authorList>
            <person name="Aslett M."/>
        </authorList>
    </citation>
    <scope>NUCLEOTIDE SEQUENCE [LARGE SCALE GENOMIC DNA]</scope>
    <source>
        <strain evidence="4">Houghton</strain>
    </source>
</reference>
<keyword evidence="1 3" id="KW-0853">WD repeat</keyword>
<keyword evidence="5" id="KW-1185">Reference proteome</keyword>
<gene>
    <name evidence="4" type="ORF">EAH_00008690</name>
</gene>
<evidence type="ECO:0000313" key="4">
    <source>
        <dbReference type="EMBL" id="CDI78820.1"/>
    </source>
</evidence>
<dbReference type="Gene3D" id="2.130.10.10">
    <property type="entry name" value="YVTN repeat-like/Quinoprotein amine dehydrogenase"/>
    <property type="match status" value="1"/>
</dbReference>
<dbReference type="SMART" id="SM00320">
    <property type="entry name" value="WD40"/>
    <property type="match status" value="3"/>
</dbReference>
<evidence type="ECO:0000256" key="3">
    <source>
        <dbReference type="PROSITE-ProRule" id="PRU00221"/>
    </source>
</evidence>
<protein>
    <submittedName>
        <fullName evidence="4">Poly(A)+ RNA export protein, putative</fullName>
    </submittedName>
</protein>
<proteinExistence type="predicted"/>
<reference evidence="4" key="1">
    <citation type="submission" date="2013-10" db="EMBL/GenBank/DDBJ databases">
        <title>Genomic analysis of the causative agents of coccidiosis in chickens.</title>
        <authorList>
            <person name="Reid A.J."/>
            <person name="Blake D."/>
            <person name="Billington K."/>
            <person name="Browne H."/>
            <person name="Dunn M."/>
            <person name="Hung S."/>
            <person name="Kawahara F."/>
            <person name="Miranda-Saavedra D."/>
            <person name="Mourier T."/>
            <person name="Nagra H."/>
            <person name="Otto T.D."/>
            <person name="Rawlings N."/>
            <person name="Sanchez A."/>
            <person name="Sanders M."/>
            <person name="Subramaniam C."/>
            <person name="Tay Y."/>
            <person name="Dear P."/>
            <person name="Doerig C."/>
            <person name="Gruber A."/>
            <person name="Parkinson J."/>
            <person name="Shirley M."/>
            <person name="Wan K.L."/>
            <person name="Berriman M."/>
            <person name="Tomley F."/>
            <person name="Pain A."/>
        </authorList>
    </citation>
    <scope>NUCLEOTIDE SEQUENCE [LARGE SCALE GENOMIC DNA]</scope>
    <source>
        <strain evidence="4">Houghton</strain>
    </source>
</reference>
<dbReference type="OMA" id="HVYIHAM"/>
<evidence type="ECO:0000256" key="1">
    <source>
        <dbReference type="ARBA" id="ARBA00022574"/>
    </source>
</evidence>
<sequence length="316" mass="34918">MAFGFGRSTTESANYYSKQNSTELPNGPSDSVSQLAWTTQMLLTAGCDKQVKAYDLISGRTTGQVIGQHDTPVNFVAWNPMHKLVISTSWDGGVKMWDGKQPNPVWQQNVGAKICKAAFHDCFLGICDTFHDCVILNVPLLLQQGQSAFAVNTPSTAAAASIPVITKTGSQYQKMQTRSMAFFPDDASQTPGVAIGSVEGRCSILYIKEAHKNMDFSYRCHRQEVPQQQLQIFSGSDGVIICWDKESRQNLVRVCARLKTFEPAGAPIADLKYDPTSTALAYAGPDQQELAKGHHVYIHAMKEEDIRPRPKNTQRR</sequence>
<feature type="repeat" description="WD" evidence="3">
    <location>
        <begin position="66"/>
        <end position="98"/>
    </location>
</feature>
<evidence type="ECO:0000313" key="5">
    <source>
        <dbReference type="Proteomes" id="UP000018050"/>
    </source>
</evidence>